<reference evidence="2 3" key="1">
    <citation type="submission" date="2017-05" db="EMBL/GenBank/DDBJ databases">
        <authorList>
            <person name="Varghese N."/>
            <person name="Submissions S."/>
        </authorList>
    </citation>
    <scope>NUCLEOTIDE SEQUENCE [LARGE SCALE GENOMIC DNA]</scope>
    <source>
        <strain evidence="2 3">DSM 27040</strain>
    </source>
</reference>
<accession>A0A521BIV9</accession>
<name>A0A521BIV9_SACCC</name>
<dbReference type="AlphaFoldDB" id="A0A521BIV9"/>
<dbReference type="RefSeq" id="WP_142532259.1">
    <property type="nucleotide sequence ID" value="NZ_FXTB01000001.1"/>
</dbReference>
<dbReference type="OrthoDB" id="769954at2"/>
<keyword evidence="1" id="KW-0175">Coiled coil</keyword>
<feature type="coiled-coil region" evidence="1">
    <location>
        <begin position="329"/>
        <end position="363"/>
    </location>
</feature>
<keyword evidence="3" id="KW-1185">Reference proteome</keyword>
<proteinExistence type="predicted"/>
<organism evidence="2 3">
    <name type="scientific">Saccharicrinis carchari</name>
    <dbReference type="NCBI Taxonomy" id="1168039"/>
    <lineage>
        <taxon>Bacteria</taxon>
        <taxon>Pseudomonadati</taxon>
        <taxon>Bacteroidota</taxon>
        <taxon>Bacteroidia</taxon>
        <taxon>Marinilabiliales</taxon>
        <taxon>Marinilabiliaceae</taxon>
        <taxon>Saccharicrinis</taxon>
    </lineage>
</organism>
<evidence type="ECO:0000256" key="1">
    <source>
        <dbReference type="SAM" id="Coils"/>
    </source>
</evidence>
<evidence type="ECO:0000313" key="2">
    <source>
        <dbReference type="EMBL" id="SMO46610.1"/>
    </source>
</evidence>
<dbReference type="EMBL" id="FXTB01000001">
    <property type="protein sequence ID" value="SMO46610.1"/>
    <property type="molecule type" value="Genomic_DNA"/>
</dbReference>
<gene>
    <name evidence="2" type="ORF">SAMN06265379_101943</name>
</gene>
<sequence>MRKLIILLIIGFVGVSALGQVRVPDDGQSPIYYKGSNVGIGNTNPNNNLEISDAYSFHSGGHKVIGLGYSISNGSMLNGYVGELRWDPINGKLSFANSTTSLTTGQATSMYGRFSIDKNGNVGIGTYHPNYKLDVVGSIKGKTMRVDFPNVINNWNDEWQCAFFDGYNIPNSPESNQWFWGVNMGHRSNNPDYRYGGQLVIRNSSTSPTMYFRSRDKNGDGFWAKVLHNKGNQRIEGNLIVNGQIHSEEMEVKDIAANNITYSTNGQTADFVFADNYKLRDLSEVETFIKDNKHLPDIPSAAEMEEQGVNLAEMNKLLLQKVEELTLYAIEKDKEVKQLKADRKKEKADRKQLEVEMQKMKDYFEDIKKLLLSQ</sequence>
<dbReference type="Proteomes" id="UP000319040">
    <property type="component" value="Unassembled WGS sequence"/>
</dbReference>
<protein>
    <submittedName>
        <fullName evidence="2">Uncharacterized protein</fullName>
    </submittedName>
</protein>
<evidence type="ECO:0000313" key="3">
    <source>
        <dbReference type="Proteomes" id="UP000319040"/>
    </source>
</evidence>